<dbReference type="Proteomes" id="UP001335648">
    <property type="component" value="Unassembled WGS sequence"/>
</dbReference>
<sequence>MIPGGDLRSDSPGHSERSGSHTTMDLKTNNVVDIPLFKSDEIGGSCQMEKEDLERGLALLQEHGCLDDLMALIFDESFVDPAPFKEEILKVTITEDLCAQDERPVKEEVIESFVTQVKTEAF</sequence>
<feature type="region of interest" description="Disordered" evidence="1">
    <location>
        <begin position="1"/>
        <end position="27"/>
    </location>
</feature>
<keyword evidence="3" id="KW-1185">Reference proteome</keyword>
<dbReference type="EMBL" id="JAULUE010002048">
    <property type="protein sequence ID" value="KAK5910113.1"/>
    <property type="molecule type" value="Genomic_DNA"/>
</dbReference>
<accession>A0AAN8CXU5</accession>
<organism evidence="2 3">
    <name type="scientific">Champsocephalus esox</name>
    <name type="common">pike icefish</name>
    <dbReference type="NCBI Taxonomy" id="159716"/>
    <lineage>
        <taxon>Eukaryota</taxon>
        <taxon>Metazoa</taxon>
        <taxon>Chordata</taxon>
        <taxon>Craniata</taxon>
        <taxon>Vertebrata</taxon>
        <taxon>Euteleostomi</taxon>
        <taxon>Actinopterygii</taxon>
        <taxon>Neopterygii</taxon>
        <taxon>Teleostei</taxon>
        <taxon>Neoteleostei</taxon>
        <taxon>Acanthomorphata</taxon>
        <taxon>Eupercaria</taxon>
        <taxon>Perciformes</taxon>
        <taxon>Notothenioidei</taxon>
        <taxon>Channichthyidae</taxon>
        <taxon>Champsocephalus</taxon>
    </lineage>
</organism>
<evidence type="ECO:0000313" key="2">
    <source>
        <dbReference type="EMBL" id="KAK5910113.1"/>
    </source>
</evidence>
<gene>
    <name evidence="2" type="ORF">CesoFtcFv8_003981</name>
</gene>
<protein>
    <submittedName>
        <fullName evidence="2">Uncharacterized protein</fullName>
    </submittedName>
</protein>
<proteinExistence type="predicted"/>
<dbReference type="AlphaFoldDB" id="A0AAN8CXU5"/>
<comment type="caution">
    <text evidence="2">The sequence shown here is derived from an EMBL/GenBank/DDBJ whole genome shotgun (WGS) entry which is preliminary data.</text>
</comment>
<feature type="compositionally biased region" description="Basic and acidic residues" evidence="1">
    <location>
        <begin position="7"/>
        <end position="19"/>
    </location>
</feature>
<evidence type="ECO:0000256" key="1">
    <source>
        <dbReference type="SAM" id="MobiDB-lite"/>
    </source>
</evidence>
<evidence type="ECO:0000313" key="3">
    <source>
        <dbReference type="Proteomes" id="UP001335648"/>
    </source>
</evidence>
<name>A0AAN8CXU5_9TELE</name>
<reference evidence="2 3" key="1">
    <citation type="journal article" date="2023" name="Mol. Biol. Evol.">
        <title>Genomics of Secondarily Temperate Adaptation in the Only Non-Antarctic Icefish.</title>
        <authorList>
            <person name="Rivera-Colon A.G."/>
            <person name="Rayamajhi N."/>
            <person name="Minhas B.F."/>
            <person name="Madrigal G."/>
            <person name="Bilyk K.T."/>
            <person name="Yoon V."/>
            <person name="Hune M."/>
            <person name="Gregory S."/>
            <person name="Cheng C.H.C."/>
            <person name="Catchen J.M."/>
        </authorList>
    </citation>
    <scope>NUCLEOTIDE SEQUENCE [LARGE SCALE GENOMIC DNA]</scope>
    <source>
        <strain evidence="2">JC2023a</strain>
    </source>
</reference>